<dbReference type="AlphaFoldDB" id="A0A849A8E0"/>
<feature type="region of interest" description="Disordered" evidence="1">
    <location>
        <begin position="194"/>
        <end position="224"/>
    </location>
</feature>
<feature type="compositionally biased region" description="Low complexity" evidence="1">
    <location>
        <begin position="95"/>
        <end position="111"/>
    </location>
</feature>
<dbReference type="RefSeq" id="WP_171200470.1">
    <property type="nucleotide sequence ID" value="NZ_JABEND010000008.1"/>
</dbReference>
<evidence type="ECO:0000313" key="3">
    <source>
        <dbReference type="Proteomes" id="UP000562984"/>
    </source>
</evidence>
<dbReference type="EMBL" id="JABEND010000008">
    <property type="protein sequence ID" value="NNG36775.1"/>
    <property type="molecule type" value="Genomic_DNA"/>
</dbReference>
<feature type="region of interest" description="Disordered" evidence="1">
    <location>
        <begin position="95"/>
        <end position="142"/>
    </location>
</feature>
<evidence type="ECO:0000256" key="1">
    <source>
        <dbReference type="SAM" id="MobiDB-lite"/>
    </source>
</evidence>
<name>A0A849A8E0_9ACTN</name>
<keyword evidence="3" id="KW-1185">Reference proteome</keyword>
<accession>A0A849A8E0</accession>
<protein>
    <submittedName>
        <fullName evidence="2">Uncharacterized protein</fullName>
    </submittedName>
</protein>
<organism evidence="2 3">
    <name type="scientific">Nakamurella aerolata</name>
    <dbReference type="NCBI Taxonomy" id="1656892"/>
    <lineage>
        <taxon>Bacteria</taxon>
        <taxon>Bacillati</taxon>
        <taxon>Actinomycetota</taxon>
        <taxon>Actinomycetes</taxon>
        <taxon>Nakamurellales</taxon>
        <taxon>Nakamurellaceae</taxon>
        <taxon>Nakamurella</taxon>
    </lineage>
</organism>
<feature type="compositionally biased region" description="Gly residues" evidence="1">
    <location>
        <begin position="112"/>
        <end position="132"/>
    </location>
</feature>
<proteinExistence type="predicted"/>
<gene>
    <name evidence="2" type="ORF">HKD39_13845</name>
</gene>
<dbReference type="Proteomes" id="UP000562984">
    <property type="component" value="Unassembled WGS sequence"/>
</dbReference>
<comment type="caution">
    <text evidence="2">The sequence shown here is derived from an EMBL/GenBank/DDBJ whole genome shotgun (WGS) entry which is preliminary data.</text>
</comment>
<reference evidence="2 3" key="1">
    <citation type="submission" date="2020-05" db="EMBL/GenBank/DDBJ databases">
        <title>Nakamurella sp. DB0629 isolated from air conditioner.</title>
        <authorList>
            <person name="Kim D.H."/>
            <person name="Kim D.-U."/>
        </authorList>
    </citation>
    <scope>NUCLEOTIDE SEQUENCE [LARGE SCALE GENOMIC DNA]</scope>
    <source>
        <strain evidence="2 3">DB0629</strain>
    </source>
</reference>
<sequence>MDADQIAELMVDLFTRLVQDGMSNHNTQTGLDPDVQDLLAAHYLAQTKAAMARLEREMLATTRLDYTTLGSALGISKQAARTKVAAARQAQQAAEAAEDATGGSAASAGSDAGSGDGASAGVAAGSGDGAAGTDGPPPMRYRPVTLEWASRNLPPVTHRVRTVVPNPHLTAAVDPYADLPERKPRPATVVQAVGRGTRRVRIAEDTDPPEQPATPVLSGTPEAG</sequence>
<evidence type="ECO:0000313" key="2">
    <source>
        <dbReference type="EMBL" id="NNG36775.1"/>
    </source>
</evidence>